<feature type="transmembrane region" description="Helical" evidence="6">
    <location>
        <begin position="18"/>
        <end position="38"/>
    </location>
</feature>
<keyword evidence="3 6" id="KW-1133">Transmembrane helix</keyword>
<dbReference type="PANTHER" id="PTHR42829:SF1">
    <property type="entry name" value="INORGANIC CARBON TRANSPORTER SUBUNIT DABB-RELATED"/>
    <property type="match status" value="1"/>
</dbReference>
<feature type="transmembrane region" description="Helical" evidence="6">
    <location>
        <begin position="365"/>
        <end position="383"/>
    </location>
</feature>
<reference evidence="8 9" key="1">
    <citation type="submission" date="2016-10" db="EMBL/GenBank/DDBJ databases">
        <authorList>
            <person name="de Groot N.N."/>
        </authorList>
    </citation>
    <scope>NUCLEOTIDE SEQUENCE [LARGE SCALE GENOMIC DNA]</scope>
    <source>
        <strain evidence="8 9">DSM 21035</strain>
    </source>
</reference>
<feature type="transmembrane region" description="Helical" evidence="6">
    <location>
        <begin position="427"/>
        <end position="450"/>
    </location>
</feature>
<feature type="transmembrane region" description="Helical" evidence="6">
    <location>
        <begin position="284"/>
        <end position="303"/>
    </location>
</feature>
<evidence type="ECO:0000259" key="7">
    <source>
        <dbReference type="Pfam" id="PF00361"/>
    </source>
</evidence>
<keyword evidence="9" id="KW-1185">Reference proteome</keyword>
<dbReference type="EMBL" id="FOFN01000001">
    <property type="protein sequence ID" value="SEP85413.1"/>
    <property type="molecule type" value="Genomic_DNA"/>
</dbReference>
<keyword evidence="2 5" id="KW-0812">Transmembrane</keyword>
<dbReference type="PRINTS" id="PR01434">
    <property type="entry name" value="NADHDHGNASE5"/>
</dbReference>
<gene>
    <name evidence="8" type="ORF">SAMN05421824_0495</name>
</gene>
<dbReference type="InterPro" id="IPR003945">
    <property type="entry name" value="NU5C-like"/>
</dbReference>
<feature type="transmembrane region" description="Helical" evidence="6">
    <location>
        <begin position="50"/>
        <end position="75"/>
    </location>
</feature>
<feature type="transmembrane region" description="Helical" evidence="6">
    <location>
        <begin position="87"/>
        <end position="105"/>
    </location>
</feature>
<sequence>METHQLDYLNKKSTLSKILISLTWFIFLVNAGLIAYYFSDFPTWSYKGIFLINGFSIVIWTVVSFFSGIVQMYSANYMKGFKLQNQFLFLCLSFSLSVMLFVISNHVLLMVLFWFLMGLIMSKLIGIDAEWKEAQHASKFARTNYFGGAICFALGVALLVYVTGGLTRTEILANLELGAQWQISLASLFIIVAAIIQSAIFPFHRWLLSAMTSPTPASALMHAGFVNGAGILLTLFAPLFFEANVLLLIFIIGGVTAIVAQFSKLLQVNVKQKLACSTIAQMSFMVMQCGLGFFTAAITHLILHGFYKAYLFLTAGEEVRNSLPKPPEKMVIKPLQTLIIIASATLGGVLFGFITGKGIALNSGLFLTFIVAITVGQVVYNIINHANIEGIKKLIVTPILIIAGVGIYALVFNGVTLLMSDMPMANVAIALTPVHIIFGVVFLVAFHIMLSGMYRKIPWLYVKLMNVSQPLNTSVVSFKNK</sequence>
<accession>A0A1H9B9P5</accession>
<dbReference type="PANTHER" id="PTHR42829">
    <property type="entry name" value="NADH-UBIQUINONE OXIDOREDUCTASE CHAIN 5"/>
    <property type="match status" value="1"/>
</dbReference>
<dbReference type="RefSeq" id="WP_092574915.1">
    <property type="nucleotide sequence ID" value="NZ_FOFN01000001.1"/>
</dbReference>
<feature type="transmembrane region" description="Helical" evidence="6">
    <location>
        <begin position="143"/>
        <end position="163"/>
    </location>
</feature>
<evidence type="ECO:0000256" key="4">
    <source>
        <dbReference type="ARBA" id="ARBA00023136"/>
    </source>
</evidence>
<dbReference type="GO" id="GO:0003954">
    <property type="term" value="F:NADH dehydrogenase activity"/>
    <property type="evidence" value="ECO:0007669"/>
    <property type="project" value="TreeGrafter"/>
</dbReference>
<feature type="domain" description="NADH:quinone oxidoreductase/Mrp antiporter transmembrane" evidence="7">
    <location>
        <begin position="104"/>
        <end position="317"/>
    </location>
</feature>
<organism evidence="8 9">
    <name type="scientific">Hyunsoonleella jejuensis</name>
    <dbReference type="NCBI Taxonomy" id="419940"/>
    <lineage>
        <taxon>Bacteria</taxon>
        <taxon>Pseudomonadati</taxon>
        <taxon>Bacteroidota</taxon>
        <taxon>Flavobacteriia</taxon>
        <taxon>Flavobacteriales</taxon>
        <taxon>Flavobacteriaceae</taxon>
    </lineage>
</organism>
<dbReference type="GO" id="GO:0012505">
    <property type="term" value="C:endomembrane system"/>
    <property type="evidence" value="ECO:0007669"/>
    <property type="project" value="UniProtKB-SubCell"/>
</dbReference>
<feature type="transmembrane region" description="Helical" evidence="6">
    <location>
        <begin position="335"/>
        <end position="353"/>
    </location>
</feature>
<evidence type="ECO:0000256" key="6">
    <source>
        <dbReference type="SAM" id="Phobius"/>
    </source>
</evidence>
<dbReference type="STRING" id="419940.SAMN05421824_0495"/>
<name>A0A1H9B9P5_9FLAO</name>
<feature type="transmembrane region" description="Helical" evidence="6">
    <location>
        <begin position="183"/>
        <end position="207"/>
    </location>
</feature>
<feature type="transmembrane region" description="Helical" evidence="6">
    <location>
        <begin position="219"/>
        <end position="239"/>
    </location>
</feature>
<dbReference type="InterPro" id="IPR001750">
    <property type="entry name" value="ND/Mrp_TM"/>
</dbReference>
<dbReference type="GO" id="GO:0016020">
    <property type="term" value="C:membrane"/>
    <property type="evidence" value="ECO:0007669"/>
    <property type="project" value="UniProtKB-SubCell"/>
</dbReference>
<protein>
    <submittedName>
        <fullName evidence="8">NAD(P)H-quinone oxidoreductase subunit 5</fullName>
    </submittedName>
</protein>
<dbReference type="OrthoDB" id="9807568at2"/>
<evidence type="ECO:0000256" key="3">
    <source>
        <dbReference type="ARBA" id="ARBA00022989"/>
    </source>
</evidence>
<dbReference type="Proteomes" id="UP000198999">
    <property type="component" value="Unassembled WGS sequence"/>
</dbReference>
<evidence type="ECO:0000313" key="9">
    <source>
        <dbReference type="Proteomes" id="UP000198999"/>
    </source>
</evidence>
<evidence type="ECO:0000256" key="1">
    <source>
        <dbReference type="ARBA" id="ARBA00004127"/>
    </source>
</evidence>
<dbReference type="GO" id="GO:0042773">
    <property type="term" value="P:ATP synthesis coupled electron transport"/>
    <property type="evidence" value="ECO:0007669"/>
    <property type="project" value="InterPro"/>
</dbReference>
<dbReference type="GO" id="GO:0015990">
    <property type="term" value="P:electron transport coupled proton transport"/>
    <property type="evidence" value="ECO:0007669"/>
    <property type="project" value="TreeGrafter"/>
</dbReference>
<evidence type="ECO:0000256" key="2">
    <source>
        <dbReference type="ARBA" id="ARBA00022692"/>
    </source>
</evidence>
<comment type="subcellular location">
    <subcellularLocation>
        <location evidence="1">Endomembrane system</location>
        <topology evidence="1">Multi-pass membrane protein</topology>
    </subcellularLocation>
    <subcellularLocation>
        <location evidence="5">Membrane</location>
        <topology evidence="5">Multi-pass membrane protein</topology>
    </subcellularLocation>
</comment>
<proteinExistence type="predicted"/>
<dbReference type="GO" id="GO:0008137">
    <property type="term" value="F:NADH dehydrogenase (ubiquinone) activity"/>
    <property type="evidence" value="ECO:0007669"/>
    <property type="project" value="InterPro"/>
</dbReference>
<dbReference type="Pfam" id="PF00361">
    <property type="entry name" value="Proton_antipo_M"/>
    <property type="match status" value="1"/>
</dbReference>
<feature type="transmembrane region" description="Helical" evidence="6">
    <location>
        <begin position="111"/>
        <end position="131"/>
    </location>
</feature>
<dbReference type="AlphaFoldDB" id="A0A1H9B9P5"/>
<feature type="transmembrane region" description="Helical" evidence="6">
    <location>
        <begin position="245"/>
        <end position="263"/>
    </location>
</feature>
<keyword evidence="4 6" id="KW-0472">Membrane</keyword>
<evidence type="ECO:0000313" key="8">
    <source>
        <dbReference type="EMBL" id="SEP85413.1"/>
    </source>
</evidence>
<evidence type="ECO:0000256" key="5">
    <source>
        <dbReference type="RuleBase" id="RU000320"/>
    </source>
</evidence>
<feature type="transmembrane region" description="Helical" evidence="6">
    <location>
        <begin position="395"/>
        <end position="415"/>
    </location>
</feature>